<dbReference type="EMBL" id="AZGM01000050">
    <property type="protein sequence ID" value="KRM28006.1"/>
    <property type="molecule type" value="Genomic_DNA"/>
</dbReference>
<name>A0A0R1XL52_9LACO</name>
<keyword evidence="2" id="KW-1133">Transmembrane helix</keyword>
<comment type="caution">
    <text evidence="3">The sequence shown here is derived from an EMBL/GenBank/DDBJ whole genome shotgun (WGS) entry which is preliminary data.</text>
</comment>
<feature type="transmembrane region" description="Helical" evidence="2">
    <location>
        <begin position="12"/>
        <end position="33"/>
    </location>
</feature>
<dbReference type="PATRIC" id="fig|1423782.4.peg.1891"/>
<dbReference type="AlphaFoldDB" id="A0A0R1XL52"/>
<keyword evidence="2" id="KW-0812">Transmembrane</keyword>
<feature type="region of interest" description="Disordered" evidence="1">
    <location>
        <begin position="182"/>
        <end position="207"/>
    </location>
</feature>
<keyword evidence="2" id="KW-0472">Membrane</keyword>
<dbReference type="STRING" id="1423782.FD32_GL001817"/>
<feature type="compositionally biased region" description="Basic and acidic residues" evidence="1">
    <location>
        <begin position="194"/>
        <end position="207"/>
    </location>
</feature>
<keyword evidence="4" id="KW-1185">Reference proteome</keyword>
<proteinExistence type="predicted"/>
<feature type="transmembrane region" description="Helical" evidence="2">
    <location>
        <begin position="45"/>
        <end position="72"/>
    </location>
</feature>
<protein>
    <submittedName>
        <fullName evidence="3">Uncharacterized protein</fullName>
    </submittedName>
</protein>
<evidence type="ECO:0000256" key="2">
    <source>
        <dbReference type="SAM" id="Phobius"/>
    </source>
</evidence>
<evidence type="ECO:0000256" key="1">
    <source>
        <dbReference type="SAM" id="MobiDB-lite"/>
    </source>
</evidence>
<dbReference type="RefSeq" id="WP_047769422.1">
    <property type="nucleotide sequence ID" value="NZ_AZGM01000050.1"/>
</dbReference>
<feature type="transmembrane region" description="Helical" evidence="2">
    <location>
        <begin position="78"/>
        <end position="99"/>
    </location>
</feature>
<accession>A0A0R1XL52</accession>
<sequence length="207" mass="22402">MDMKKNWLKYAGMIIIAAVLTILVGINSFRIVAPTGVLIAPLAGLIPVAVTIAIGTVSGIITAVGACFILLLLGDADWLMLANFVLITAMVGWIIGWRLPLRQKVSHQQLIWLALGAAIAEAVLNLIFVGLVGWQTGGNWLAFIRLDLVATILTALLYAVLTAPLAMVFRWLVRQILPDDNHPDKPQGPVEINLSEHSKKNKEKGGK</sequence>
<organism evidence="3 4">
    <name type="scientific">Limosilactobacillus panis DSM 6035</name>
    <dbReference type="NCBI Taxonomy" id="1423782"/>
    <lineage>
        <taxon>Bacteria</taxon>
        <taxon>Bacillati</taxon>
        <taxon>Bacillota</taxon>
        <taxon>Bacilli</taxon>
        <taxon>Lactobacillales</taxon>
        <taxon>Lactobacillaceae</taxon>
        <taxon>Limosilactobacillus</taxon>
    </lineage>
</organism>
<reference evidence="3 4" key="1">
    <citation type="journal article" date="2015" name="Genome Announc.">
        <title>Expanding the biotechnology potential of lactobacilli through comparative genomics of 213 strains and associated genera.</title>
        <authorList>
            <person name="Sun Z."/>
            <person name="Harris H.M."/>
            <person name="McCann A."/>
            <person name="Guo C."/>
            <person name="Argimon S."/>
            <person name="Zhang W."/>
            <person name="Yang X."/>
            <person name="Jeffery I.B."/>
            <person name="Cooney J.C."/>
            <person name="Kagawa T.F."/>
            <person name="Liu W."/>
            <person name="Song Y."/>
            <person name="Salvetti E."/>
            <person name="Wrobel A."/>
            <person name="Rasinkangas P."/>
            <person name="Parkhill J."/>
            <person name="Rea M.C."/>
            <person name="O'Sullivan O."/>
            <person name="Ritari J."/>
            <person name="Douillard F.P."/>
            <person name="Paul Ross R."/>
            <person name="Yang R."/>
            <person name="Briner A.E."/>
            <person name="Felis G.E."/>
            <person name="de Vos W.M."/>
            <person name="Barrangou R."/>
            <person name="Klaenhammer T.R."/>
            <person name="Caufield P.W."/>
            <person name="Cui Y."/>
            <person name="Zhang H."/>
            <person name="O'Toole P.W."/>
        </authorList>
    </citation>
    <scope>NUCLEOTIDE SEQUENCE [LARGE SCALE GENOMIC DNA]</scope>
    <source>
        <strain evidence="3 4">DSM 6035</strain>
    </source>
</reference>
<evidence type="ECO:0000313" key="4">
    <source>
        <dbReference type="Proteomes" id="UP000051412"/>
    </source>
</evidence>
<evidence type="ECO:0000313" key="3">
    <source>
        <dbReference type="EMBL" id="KRM28006.1"/>
    </source>
</evidence>
<dbReference type="Proteomes" id="UP000051412">
    <property type="component" value="Unassembled WGS sequence"/>
</dbReference>
<feature type="transmembrane region" description="Helical" evidence="2">
    <location>
        <begin position="111"/>
        <end position="134"/>
    </location>
</feature>
<gene>
    <name evidence="3" type="ORF">FD32_GL001817</name>
</gene>
<dbReference type="OrthoDB" id="2329817at2"/>
<feature type="transmembrane region" description="Helical" evidence="2">
    <location>
        <begin position="140"/>
        <end position="161"/>
    </location>
</feature>